<dbReference type="OMA" id="EMHRISI"/>
<dbReference type="InParanoid" id="L2GM86"/>
<dbReference type="RefSeq" id="XP_007604779.1">
    <property type="nucleotide sequence ID" value="XM_007604717.1"/>
</dbReference>
<organism evidence="4 5">
    <name type="scientific">Vittaforma corneae (strain ATCC 50505)</name>
    <name type="common">Microsporidian parasite</name>
    <name type="synonym">Nosema corneum</name>
    <dbReference type="NCBI Taxonomy" id="993615"/>
    <lineage>
        <taxon>Eukaryota</taxon>
        <taxon>Fungi</taxon>
        <taxon>Fungi incertae sedis</taxon>
        <taxon>Microsporidia</taxon>
        <taxon>Nosematidae</taxon>
        <taxon>Vittaforma</taxon>
    </lineage>
</organism>
<reference evidence="5" key="1">
    <citation type="submission" date="2011-05" db="EMBL/GenBank/DDBJ databases">
        <title>The genome sequence of Vittaforma corneae strain ATCC 50505.</title>
        <authorList>
            <consortium name="The Broad Institute Genome Sequencing Platform"/>
            <person name="Cuomo C."/>
            <person name="Didier E."/>
            <person name="Bowers L."/>
            <person name="Young S.K."/>
            <person name="Zeng Q."/>
            <person name="Gargeya S."/>
            <person name="Fitzgerald M."/>
            <person name="Haas B."/>
            <person name="Abouelleil A."/>
            <person name="Alvarado L."/>
            <person name="Arachchi H.M."/>
            <person name="Berlin A."/>
            <person name="Chapman S.B."/>
            <person name="Gearin G."/>
            <person name="Goldberg J."/>
            <person name="Griggs A."/>
            <person name="Gujja S."/>
            <person name="Hansen M."/>
            <person name="Heiman D."/>
            <person name="Howarth C."/>
            <person name="Larimer J."/>
            <person name="Lui A."/>
            <person name="MacDonald P.J.P."/>
            <person name="McCowen C."/>
            <person name="Montmayeur A."/>
            <person name="Murphy C."/>
            <person name="Neiman D."/>
            <person name="Pearson M."/>
            <person name="Priest M."/>
            <person name="Roberts A."/>
            <person name="Saif S."/>
            <person name="Shea T."/>
            <person name="Sisk P."/>
            <person name="Stolte C."/>
            <person name="Sykes S."/>
            <person name="Wortman J."/>
            <person name="Nusbaum C."/>
            <person name="Birren B."/>
        </authorList>
    </citation>
    <scope>NUCLEOTIDE SEQUENCE [LARGE SCALE GENOMIC DNA]</scope>
    <source>
        <strain evidence="5">ATCC 50505</strain>
    </source>
</reference>
<dbReference type="EMBL" id="JH370141">
    <property type="protein sequence ID" value="ELA41585.1"/>
    <property type="molecule type" value="Genomic_DNA"/>
</dbReference>
<feature type="transmembrane region" description="Helical" evidence="1">
    <location>
        <begin position="249"/>
        <end position="268"/>
    </location>
</feature>
<dbReference type="AlphaFoldDB" id="L2GM86"/>
<gene>
    <name evidence="4" type="ORF">VICG_01333</name>
</gene>
<dbReference type="HOGENOM" id="CLU_998203_0_0_1"/>
<dbReference type="Pfam" id="PF03388">
    <property type="entry name" value="Lectin_leg-like"/>
    <property type="match status" value="1"/>
</dbReference>
<sequence>MLLAKGMLIIKGILLAGEALAREPLQQPQAKFIDMFSLIPPHVGANGREDFFDFFNEYVNKTRSRRDCTQLGYKAADSFAAIVSKNKFMPREYEITFDFSISNVSKGGKGAGFGFWISDQVINEPRFYGRNQNFSGFGAVIDIENSPYIKFVDSANTRKSGIPIKYSAEDSYKLVFTRRAGTLTIKFLHNAKEHILYTGAAKVPRESYLAVTSYSGASTCTLVLERIITNSFPSSGKKMPAKGERGGRSVYIVILGVAAILSLAYYLYQKKPKEFDLRK</sequence>
<keyword evidence="1" id="KW-0472">Membrane</keyword>
<feature type="domain" description="L-type lectin-like" evidence="3">
    <location>
        <begin position="36"/>
        <end position="145"/>
    </location>
</feature>
<feature type="chain" id="PRO_5003959825" description="L-type lectin-like domain-containing protein" evidence="2">
    <location>
        <begin position="22"/>
        <end position="279"/>
    </location>
</feature>
<keyword evidence="1" id="KW-0812">Transmembrane</keyword>
<dbReference type="InterPro" id="IPR013320">
    <property type="entry name" value="ConA-like_dom_sf"/>
</dbReference>
<feature type="signal peptide" evidence="2">
    <location>
        <begin position="1"/>
        <end position="21"/>
    </location>
</feature>
<evidence type="ECO:0000256" key="1">
    <source>
        <dbReference type="SAM" id="Phobius"/>
    </source>
</evidence>
<proteinExistence type="predicted"/>
<dbReference type="Gene3D" id="2.60.120.200">
    <property type="match status" value="1"/>
</dbReference>
<protein>
    <recommendedName>
        <fullName evidence="3">L-type lectin-like domain-containing protein</fullName>
    </recommendedName>
</protein>
<dbReference type="InterPro" id="IPR005052">
    <property type="entry name" value="Lectin_leg"/>
</dbReference>
<dbReference type="Proteomes" id="UP000011082">
    <property type="component" value="Unassembled WGS sequence"/>
</dbReference>
<dbReference type="SUPFAM" id="SSF49899">
    <property type="entry name" value="Concanavalin A-like lectins/glucanases"/>
    <property type="match status" value="1"/>
</dbReference>
<evidence type="ECO:0000256" key="2">
    <source>
        <dbReference type="SAM" id="SignalP"/>
    </source>
</evidence>
<dbReference type="GeneID" id="19882044"/>
<name>L2GM86_VITCO</name>
<dbReference type="STRING" id="993615.L2GM86"/>
<keyword evidence="1" id="KW-1133">Transmembrane helix</keyword>
<evidence type="ECO:0000259" key="3">
    <source>
        <dbReference type="Pfam" id="PF03388"/>
    </source>
</evidence>
<evidence type="ECO:0000313" key="4">
    <source>
        <dbReference type="EMBL" id="ELA41585.1"/>
    </source>
</evidence>
<evidence type="ECO:0000313" key="5">
    <source>
        <dbReference type="Proteomes" id="UP000011082"/>
    </source>
</evidence>
<keyword evidence="2" id="KW-0732">Signal</keyword>
<dbReference type="VEuPathDB" id="MicrosporidiaDB:VICG_01333"/>
<accession>L2GM86</accession>
<keyword evidence="5" id="KW-1185">Reference proteome</keyword>
<dbReference type="GO" id="GO:0016020">
    <property type="term" value="C:membrane"/>
    <property type="evidence" value="ECO:0007669"/>
    <property type="project" value="InterPro"/>
</dbReference>